<dbReference type="GeneTree" id="ENSGT00940000178003"/>
<keyword evidence="2" id="KW-0812">Transmembrane</keyword>
<evidence type="ECO:0000313" key="7">
    <source>
        <dbReference type="Ensembl" id="ENSSDUP00000015675.1"/>
    </source>
</evidence>
<evidence type="ECO:0000313" key="8">
    <source>
        <dbReference type="Proteomes" id="UP000261420"/>
    </source>
</evidence>
<proteinExistence type="predicted"/>
<name>A0A3B4UD90_SERDU</name>
<comment type="subcellular location">
    <subcellularLocation>
        <location evidence="1">Membrane</location>
        <topology evidence="1">Single-pass membrane protein</topology>
    </subcellularLocation>
</comment>
<keyword evidence="3" id="KW-1133">Transmembrane helix</keyword>
<dbReference type="PANTHER" id="PTHR12035">
    <property type="entry name" value="SIALIC ACID BINDING IMMUNOGLOBULIN-LIKE LECTIN"/>
    <property type="match status" value="1"/>
</dbReference>
<organism evidence="7 8">
    <name type="scientific">Seriola dumerili</name>
    <name type="common">Greater amberjack</name>
    <name type="synonym">Caranx dumerili</name>
    <dbReference type="NCBI Taxonomy" id="41447"/>
    <lineage>
        <taxon>Eukaryota</taxon>
        <taxon>Metazoa</taxon>
        <taxon>Chordata</taxon>
        <taxon>Craniata</taxon>
        <taxon>Vertebrata</taxon>
        <taxon>Euteleostomi</taxon>
        <taxon>Actinopterygii</taxon>
        <taxon>Neopterygii</taxon>
        <taxon>Teleostei</taxon>
        <taxon>Neoteleostei</taxon>
        <taxon>Acanthomorphata</taxon>
        <taxon>Carangaria</taxon>
        <taxon>Carangiformes</taxon>
        <taxon>Carangidae</taxon>
        <taxon>Seriola</taxon>
    </lineage>
</organism>
<dbReference type="GO" id="GO:0007155">
    <property type="term" value="P:cell adhesion"/>
    <property type="evidence" value="ECO:0007669"/>
    <property type="project" value="TreeGrafter"/>
</dbReference>
<accession>A0A3B4UD90</accession>
<dbReference type="InterPro" id="IPR051036">
    <property type="entry name" value="SIGLEC"/>
</dbReference>
<dbReference type="PANTHER" id="PTHR12035:SF128">
    <property type="entry name" value="BRANCHED CHAIN KETO ACID DEHYDROGENASE E1 SUBUNIT BETA,-LIKE-RELATED"/>
    <property type="match status" value="1"/>
</dbReference>
<dbReference type="SUPFAM" id="SSF48726">
    <property type="entry name" value="Immunoglobulin"/>
    <property type="match status" value="1"/>
</dbReference>
<dbReference type="InterPro" id="IPR013783">
    <property type="entry name" value="Ig-like_fold"/>
</dbReference>
<dbReference type="Pfam" id="PF13895">
    <property type="entry name" value="Ig_2"/>
    <property type="match status" value="1"/>
</dbReference>
<protein>
    <recommendedName>
        <fullName evidence="6">Ig-like domain-containing protein</fullName>
    </recommendedName>
</protein>
<feature type="domain" description="Ig-like" evidence="6">
    <location>
        <begin position="13"/>
        <end position="90"/>
    </location>
</feature>
<keyword evidence="4" id="KW-0472">Membrane</keyword>
<evidence type="ECO:0000256" key="5">
    <source>
        <dbReference type="SAM" id="SignalP"/>
    </source>
</evidence>
<dbReference type="PROSITE" id="PS50835">
    <property type="entry name" value="IG_LIKE"/>
    <property type="match status" value="1"/>
</dbReference>
<dbReference type="Proteomes" id="UP000261420">
    <property type="component" value="Unplaced"/>
</dbReference>
<feature type="signal peptide" evidence="5">
    <location>
        <begin position="1"/>
        <end position="23"/>
    </location>
</feature>
<evidence type="ECO:0000256" key="1">
    <source>
        <dbReference type="ARBA" id="ARBA00004167"/>
    </source>
</evidence>
<evidence type="ECO:0000256" key="2">
    <source>
        <dbReference type="ARBA" id="ARBA00022692"/>
    </source>
</evidence>
<keyword evidence="8" id="KW-1185">Reference proteome</keyword>
<dbReference type="InterPro" id="IPR036179">
    <property type="entry name" value="Ig-like_dom_sf"/>
</dbReference>
<dbReference type="Gene3D" id="2.60.40.10">
    <property type="entry name" value="Immunoglobulins"/>
    <property type="match status" value="1"/>
</dbReference>
<keyword evidence="5" id="KW-0732">Signal</keyword>
<feature type="chain" id="PRO_5017417816" description="Ig-like domain-containing protein" evidence="5">
    <location>
        <begin position="24"/>
        <end position="162"/>
    </location>
</feature>
<evidence type="ECO:0000256" key="3">
    <source>
        <dbReference type="ARBA" id="ARBA00022989"/>
    </source>
</evidence>
<dbReference type="GO" id="GO:0005886">
    <property type="term" value="C:plasma membrane"/>
    <property type="evidence" value="ECO:0007669"/>
    <property type="project" value="TreeGrafter"/>
</dbReference>
<dbReference type="GO" id="GO:0033691">
    <property type="term" value="F:sialic acid binding"/>
    <property type="evidence" value="ECO:0007669"/>
    <property type="project" value="TreeGrafter"/>
</dbReference>
<evidence type="ECO:0000259" key="6">
    <source>
        <dbReference type="PROSITE" id="PS50835"/>
    </source>
</evidence>
<evidence type="ECO:0000256" key="4">
    <source>
        <dbReference type="ARBA" id="ARBA00023136"/>
    </source>
</evidence>
<dbReference type="AlphaFoldDB" id="A0A3B4UD90"/>
<dbReference type="Ensembl" id="ENSSDUT00000015963.1">
    <property type="protein sequence ID" value="ENSSDUP00000015675.1"/>
    <property type="gene ID" value="ENSSDUG00000011431.1"/>
</dbReference>
<sequence length="162" mass="17535">MLVLIWATLLFSPEVTIPPLTEGQQTTLTCTAPGLCSGSDPQITWTLSAVTQKHSSNLTFNPSAEHHGTSVTCKVSFTGNAATEETVTLNVTYPSNTVVDCVSGNENGEAKMNLNIQKNSITQGGTCSQPQHCYHRPLLYDVFMTYFTSFVQTHIGQAFACI</sequence>
<dbReference type="InterPro" id="IPR007110">
    <property type="entry name" value="Ig-like_dom"/>
</dbReference>
<reference evidence="7" key="1">
    <citation type="submission" date="2025-08" db="UniProtKB">
        <authorList>
            <consortium name="Ensembl"/>
        </authorList>
    </citation>
    <scope>IDENTIFICATION</scope>
</reference>
<reference evidence="7" key="2">
    <citation type="submission" date="2025-09" db="UniProtKB">
        <authorList>
            <consortium name="Ensembl"/>
        </authorList>
    </citation>
    <scope>IDENTIFICATION</scope>
</reference>